<feature type="compositionally biased region" description="Basic and acidic residues" evidence="8">
    <location>
        <begin position="47"/>
        <end position="57"/>
    </location>
</feature>
<evidence type="ECO:0000256" key="9">
    <source>
        <dbReference type="SAM" id="Phobius"/>
    </source>
</evidence>
<keyword evidence="2 9" id="KW-0812">Transmembrane</keyword>
<dbReference type="HOGENOM" id="CLU_048915_0_0_1"/>
<keyword evidence="6 9" id="KW-0472">Membrane</keyword>
<dbReference type="OrthoDB" id="73691at2759"/>
<dbReference type="GO" id="GO:0030003">
    <property type="term" value="P:intracellular monoatomic cation homeostasis"/>
    <property type="evidence" value="ECO:0007669"/>
    <property type="project" value="TreeGrafter"/>
</dbReference>
<keyword evidence="12" id="KW-1185">Reference proteome</keyword>
<dbReference type="STRING" id="857340.A0A086SWR0"/>
<comment type="caution">
    <text evidence="11">The sequence shown here is derived from an EMBL/GenBank/DDBJ whole genome shotgun (WGS) entry which is preliminary data.</text>
</comment>
<evidence type="ECO:0000256" key="2">
    <source>
        <dbReference type="ARBA" id="ARBA00022692"/>
    </source>
</evidence>
<evidence type="ECO:0000256" key="7">
    <source>
        <dbReference type="PROSITE-ProRule" id="PRU01094"/>
    </source>
</evidence>
<feature type="domain" description="Letm1 RBD" evidence="10">
    <location>
        <begin position="149"/>
        <end position="350"/>
    </location>
</feature>
<dbReference type="InterPro" id="IPR044202">
    <property type="entry name" value="LETM1/MDM38-like"/>
</dbReference>
<dbReference type="PANTHER" id="PTHR14009">
    <property type="entry name" value="LEUCINE ZIPPER-EF-HAND CONTAINING TRANSMEMBRANE PROTEIN"/>
    <property type="match status" value="1"/>
</dbReference>
<dbReference type="GO" id="GO:0005743">
    <property type="term" value="C:mitochondrial inner membrane"/>
    <property type="evidence" value="ECO:0007669"/>
    <property type="project" value="UniProtKB-SubCell"/>
</dbReference>
<evidence type="ECO:0000313" key="11">
    <source>
        <dbReference type="EMBL" id="KFH41542.1"/>
    </source>
</evidence>
<reference evidence="12" key="1">
    <citation type="journal article" date="2014" name="Genome Announc.">
        <title>Genome sequence and annotation of Acremonium chrysogenum, producer of the beta-lactam antibiotic cephalosporin C.</title>
        <authorList>
            <person name="Terfehr D."/>
            <person name="Dahlmann T.A."/>
            <person name="Specht T."/>
            <person name="Zadra I."/>
            <person name="Kuernsteiner H."/>
            <person name="Kueck U."/>
        </authorList>
    </citation>
    <scope>NUCLEOTIDE SEQUENCE [LARGE SCALE GENOMIC DNA]</scope>
    <source>
        <strain evidence="12">ATCC 11550 / CBS 779.69 / DSM 880 / IAM 14645 / JCM 23072 / IMI 49137</strain>
    </source>
</reference>
<keyword evidence="5 7" id="KW-0496">Mitochondrion</keyword>
<dbReference type="PANTHER" id="PTHR14009:SF1">
    <property type="entry name" value="MITOCHONDRIAL PROTON_CALCIUM EXCHANGER PROTEIN"/>
    <property type="match status" value="1"/>
</dbReference>
<evidence type="ECO:0000256" key="4">
    <source>
        <dbReference type="ARBA" id="ARBA00022989"/>
    </source>
</evidence>
<comment type="subcellular location">
    <subcellularLocation>
        <location evidence="1">Mitochondrion inner membrane</location>
        <topology evidence="1">Single-pass membrane protein</topology>
    </subcellularLocation>
</comment>
<sequence>MNCRSPWRYRAVTQYRLLANPGLLSAPSAAAYPLCRRTPSLSIQSRYTHDDSKKSSENELLNPPATTRPPPLHIPNREAFESQWKYLFELGKGYLNFYKNGIKYVWTNRRLVREKLERTPKDDRPSVLNPSYVPRTFSRADWVLLWRSRHDMLRLPAFGLMLIVIGEMTVLVVALVEGLVPYPCRIPSQIFHAQQRAETRRRLLFDQLEARYKGGVFDPQLTPRAARSHVVRSLYLSGDMWEYINVLPPGMWKVKGTLRMAFLEGDDKNLVEDGGPMGLNNEELRIACAERGIDILGKSETELRGWLGDWLRLTAAEDATERRRRMTVLLLTRPEKWPENRDFAVPEWTL</sequence>
<keyword evidence="3" id="KW-0999">Mitochondrion inner membrane</keyword>
<dbReference type="Pfam" id="PF07766">
    <property type="entry name" value="LETM1_RBD"/>
    <property type="match status" value="1"/>
</dbReference>
<dbReference type="GO" id="GO:0043022">
    <property type="term" value="F:ribosome binding"/>
    <property type="evidence" value="ECO:0007669"/>
    <property type="project" value="InterPro"/>
</dbReference>
<evidence type="ECO:0000256" key="3">
    <source>
        <dbReference type="ARBA" id="ARBA00022792"/>
    </source>
</evidence>
<keyword evidence="4 9" id="KW-1133">Transmembrane helix</keyword>
<gene>
    <name evidence="11" type="ORF">ACRE_077440</name>
</gene>
<proteinExistence type="predicted"/>
<dbReference type="AlphaFoldDB" id="A0A086SWR0"/>
<evidence type="ECO:0000259" key="10">
    <source>
        <dbReference type="PROSITE" id="PS51758"/>
    </source>
</evidence>
<dbReference type="Proteomes" id="UP000029964">
    <property type="component" value="Unassembled WGS sequence"/>
</dbReference>
<name>A0A086SWR0_HAPC1</name>
<evidence type="ECO:0000256" key="8">
    <source>
        <dbReference type="SAM" id="MobiDB-lite"/>
    </source>
</evidence>
<organism evidence="11 12">
    <name type="scientific">Hapsidospora chrysogenum (strain ATCC 11550 / CBS 779.69 / DSM 880 / IAM 14645 / JCM 23072 / IMI 49137)</name>
    <name type="common">Acremonium chrysogenum</name>
    <dbReference type="NCBI Taxonomy" id="857340"/>
    <lineage>
        <taxon>Eukaryota</taxon>
        <taxon>Fungi</taxon>
        <taxon>Dikarya</taxon>
        <taxon>Ascomycota</taxon>
        <taxon>Pezizomycotina</taxon>
        <taxon>Sordariomycetes</taxon>
        <taxon>Hypocreomycetidae</taxon>
        <taxon>Hypocreales</taxon>
        <taxon>Bionectriaceae</taxon>
        <taxon>Hapsidospora</taxon>
    </lineage>
</organism>
<dbReference type="PROSITE" id="PS51758">
    <property type="entry name" value="LETM1_RBD"/>
    <property type="match status" value="1"/>
</dbReference>
<evidence type="ECO:0000313" key="12">
    <source>
        <dbReference type="Proteomes" id="UP000029964"/>
    </source>
</evidence>
<evidence type="ECO:0000256" key="5">
    <source>
        <dbReference type="ARBA" id="ARBA00023128"/>
    </source>
</evidence>
<evidence type="ECO:0000256" key="6">
    <source>
        <dbReference type="ARBA" id="ARBA00023136"/>
    </source>
</evidence>
<dbReference type="InterPro" id="IPR033122">
    <property type="entry name" value="LETM1-like_RBD"/>
</dbReference>
<protein>
    <recommendedName>
        <fullName evidence="10">Letm1 RBD domain-containing protein</fullName>
    </recommendedName>
</protein>
<evidence type="ECO:0000256" key="1">
    <source>
        <dbReference type="ARBA" id="ARBA00004434"/>
    </source>
</evidence>
<feature type="transmembrane region" description="Helical" evidence="9">
    <location>
        <begin position="155"/>
        <end position="176"/>
    </location>
</feature>
<feature type="region of interest" description="Disordered" evidence="8">
    <location>
        <begin position="45"/>
        <end position="73"/>
    </location>
</feature>
<dbReference type="EMBL" id="JPKY01000124">
    <property type="protein sequence ID" value="KFH41542.1"/>
    <property type="molecule type" value="Genomic_DNA"/>
</dbReference>
<accession>A0A086SWR0</accession>